<gene>
    <name evidence="2" type="ORF">ACFPER_00780</name>
</gene>
<dbReference type="InterPro" id="IPR013783">
    <property type="entry name" value="Ig-like_fold"/>
</dbReference>
<organism evidence="2 3">
    <name type="scientific">Agromyces aurantiacus</name>
    <dbReference type="NCBI Taxonomy" id="165814"/>
    <lineage>
        <taxon>Bacteria</taxon>
        <taxon>Bacillati</taxon>
        <taxon>Actinomycetota</taxon>
        <taxon>Actinomycetes</taxon>
        <taxon>Micrococcales</taxon>
        <taxon>Microbacteriaceae</taxon>
        <taxon>Agromyces</taxon>
    </lineage>
</organism>
<feature type="non-terminal residue" evidence="2">
    <location>
        <position position="1"/>
    </location>
</feature>
<evidence type="ECO:0000259" key="1">
    <source>
        <dbReference type="Pfam" id="PF17802"/>
    </source>
</evidence>
<sequence>IDCSDSTGYDPGDIVTDVSAGTVTFDLAAGQSVDCTYTNVPQTGSLLIVKERKHAADGTGDHPQEGVDFTVTGGNIPADTPLTGTTDANGELCLDGLVISSLVGDYTVTETVPEGYVSTDSEQDVSIVVGPACADEEDPVTVNFFNTPLTDVTVSVNSQVDGGTFSSISCDVDGSDEVSLADELDDPSVTITDLQPRTVICTIVIDP</sequence>
<comment type="caution">
    <text evidence="2">The sequence shown here is derived from an EMBL/GenBank/DDBJ whole genome shotgun (WGS) entry which is preliminary data.</text>
</comment>
<dbReference type="SUPFAM" id="SSF49478">
    <property type="entry name" value="Cna protein B-type domain"/>
    <property type="match status" value="1"/>
</dbReference>
<name>A0ABV9R0D5_9MICO</name>
<reference evidence="3" key="1">
    <citation type="journal article" date="2019" name="Int. J. Syst. Evol. Microbiol.">
        <title>The Global Catalogue of Microorganisms (GCM) 10K type strain sequencing project: providing services to taxonomists for standard genome sequencing and annotation.</title>
        <authorList>
            <consortium name="The Broad Institute Genomics Platform"/>
            <consortium name="The Broad Institute Genome Sequencing Center for Infectious Disease"/>
            <person name="Wu L."/>
            <person name="Ma J."/>
        </authorList>
    </citation>
    <scope>NUCLEOTIDE SEQUENCE [LARGE SCALE GENOMIC DNA]</scope>
    <source>
        <strain evidence="3">CGMCC 1.12192</strain>
    </source>
</reference>
<accession>A0ABV9R0D5</accession>
<proteinExistence type="predicted"/>
<dbReference type="Pfam" id="PF17802">
    <property type="entry name" value="SpaA"/>
    <property type="match status" value="1"/>
</dbReference>
<dbReference type="InterPro" id="IPR041033">
    <property type="entry name" value="SpaA_PFL_dom_1"/>
</dbReference>
<dbReference type="RefSeq" id="WP_376917690.1">
    <property type="nucleotide sequence ID" value="NZ_JBHSJC010000001.1"/>
</dbReference>
<dbReference type="Proteomes" id="UP001595960">
    <property type="component" value="Unassembled WGS sequence"/>
</dbReference>
<evidence type="ECO:0000313" key="3">
    <source>
        <dbReference type="Proteomes" id="UP001595960"/>
    </source>
</evidence>
<feature type="domain" description="SpaA-like prealbumin fold" evidence="1">
    <location>
        <begin position="57"/>
        <end position="127"/>
    </location>
</feature>
<dbReference type="Gene3D" id="2.60.40.10">
    <property type="entry name" value="Immunoglobulins"/>
    <property type="match status" value="1"/>
</dbReference>
<protein>
    <submittedName>
        <fullName evidence="2">Prealbumin-like fold domain-containing protein</fullName>
    </submittedName>
</protein>
<keyword evidence="3" id="KW-1185">Reference proteome</keyword>
<evidence type="ECO:0000313" key="2">
    <source>
        <dbReference type="EMBL" id="MFC4827305.1"/>
    </source>
</evidence>
<dbReference type="EMBL" id="JBHSJC010000001">
    <property type="protein sequence ID" value="MFC4827305.1"/>
    <property type="molecule type" value="Genomic_DNA"/>
</dbReference>